<dbReference type="SUPFAM" id="SSF52047">
    <property type="entry name" value="RNI-like"/>
    <property type="match status" value="1"/>
</dbReference>
<gene>
    <name evidence="1" type="ORF">EV356DRAFT_534280</name>
</gene>
<dbReference type="InterPro" id="IPR032675">
    <property type="entry name" value="LRR_dom_sf"/>
</dbReference>
<proteinExistence type="predicted"/>
<dbReference type="Gene3D" id="3.80.10.10">
    <property type="entry name" value="Ribonuclease Inhibitor"/>
    <property type="match status" value="1"/>
</dbReference>
<keyword evidence="2" id="KW-1185">Reference proteome</keyword>
<evidence type="ECO:0000313" key="2">
    <source>
        <dbReference type="Proteomes" id="UP000800092"/>
    </source>
</evidence>
<dbReference type="Proteomes" id="UP000800092">
    <property type="component" value="Unassembled WGS sequence"/>
</dbReference>
<dbReference type="OrthoDB" id="3785457at2759"/>
<accession>A0A6A6H437</accession>
<organism evidence="1 2">
    <name type="scientific">Viridothelium virens</name>
    <name type="common">Speckled blister lichen</name>
    <name type="synonym">Trypethelium virens</name>
    <dbReference type="NCBI Taxonomy" id="1048519"/>
    <lineage>
        <taxon>Eukaryota</taxon>
        <taxon>Fungi</taxon>
        <taxon>Dikarya</taxon>
        <taxon>Ascomycota</taxon>
        <taxon>Pezizomycotina</taxon>
        <taxon>Dothideomycetes</taxon>
        <taxon>Dothideomycetes incertae sedis</taxon>
        <taxon>Trypetheliales</taxon>
        <taxon>Trypetheliaceae</taxon>
        <taxon>Viridothelium</taxon>
    </lineage>
</organism>
<dbReference type="EMBL" id="ML991812">
    <property type="protein sequence ID" value="KAF2232762.1"/>
    <property type="molecule type" value="Genomic_DNA"/>
</dbReference>
<sequence length="620" mass="70361">MLRQTSASGMPAVCDSDLCGSPLSNFHRFVVVNLGTVSDKYARQAAAGDIFVNSAKDKKDINRLSQVSRKLHSRTVPELYRSIDFLASEDSDLVDFGVESFLASSCGNLKYIQGLHFGAFFRHSRRRCPDVPFHGQLEILDDRAEPSIDEHENQDDIVHQEPHTGRYRRYRMVYRRGSHFSAHRAFMNELEAQIVPLLALLPFDNLRTFSWSLNTCIPKLVLLSLATRQPNIRSLSAITDANCGAKWDTHYHHLRLTQLRKLSWRGFGVPELTAVGALLRSSAWVLKEIEIDRVDPSVDKNCNSPPRSQLAYEFLKLMPGEQSLLFPCLQKLSLSGFDLISASADIISAFNFSQLHSLKLRDCPNADELLSMLASSSLPLRLTCFEFIYLEYYKGQDDLSYLARFLHSFRGLEEFHVLYPDLGKATNEFWPSVLHHKSTLERLLVHETVVQLNPQFASKEDRLIKALSGQDNLRCLGICCRPIDLSSALAQISPRPSCKLIHIRVTGWVQSTWMRHDADRTSNEKFSSALPEALVFARWAFGPNGLPDLQILAFGDFALQGRRPNILLCREKRGSQVPQTGSKLPSPFREVTRDEARSWNIVQENVDFLSACPEDRLMRR</sequence>
<protein>
    <submittedName>
        <fullName evidence="1">Uncharacterized protein</fullName>
    </submittedName>
</protein>
<dbReference type="AlphaFoldDB" id="A0A6A6H437"/>
<reference evidence="1" key="1">
    <citation type="journal article" date="2020" name="Stud. Mycol.">
        <title>101 Dothideomycetes genomes: a test case for predicting lifestyles and emergence of pathogens.</title>
        <authorList>
            <person name="Haridas S."/>
            <person name="Albert R."/>
            <person name="Binder M."/>
            <person name="Bloem J."/>
            <person name="Labutti K."/>
            <person name="Salamov A."/>
            <person name="Andreopoulos B."/>
            <person name="Baker S."/>
            <person name="Barry K."/>
            <person name="Bills G."/>
            <person name="Bluhm B."/>
            <person name="Cannon C."/>
            <person name="Castanera R."/>
            <person name="Culley D."/>
            <person name="Daum C."/>
            <person name="Ezra D."/>
            <person name="Gonzalez J."/>
            <person name="Henrissat B."/>
            <person name="Kuo A."/>
            <person name="Liang C."/>
            <person name="Lipzen A."/>
            <person name="Lutzoni F."/>
            <person name="Magnuson J."/>
            <person name="Mondo S."/>
            <person name="Nolan M."/>
            <person name="Ohm R."/>
            <person name="Pangilinan J."/>
            <person name="Park H.-J."/>
            <person name="Ramirez L."/>
            <person name="Alfaro M."/>
            <person name="Sun H."/>
            <person name="Tritt A."/>
            <person name="Yoshinaga Y."/>
            <person name="Zwiers L.-H."/>
            <person name="Turgeon B."/>
            <person name="Goodwin S."/>
            <person name="Spatafora J."/>
            <person name="Crous P."/>
            <person name="Grigoriev I."/>
        </authorList>
    </citation>
    <scope>NUCLEOTIDE SEQUENCE</scope>
    <source>
        <strain evidence="1">Tuck. ex Michener</strain>
    </source>
</reference>
<evidence type="ECO:0000313" key="1">
    <source>
        <dbReference type="EMBL" id="KAF2232762.1"/>
    </source>
</evidence>
<name>A0A6A6H437_VIRVR</name>